<feature type="compositionally biased region" description="Basic and acidic residues" evidence="1">
    <location>
        <begin position="313"/>
        <end position="328"/>
    </location>
</feature>
<evidence type="ECO:0000313" key="2">
    <source>
        <dbReference type="EMBL" id="TBU25032.1"/>
    </source>
</evidence>
<reference evidence="2" key="1">
    <citation type="submission" date="2019-01" db="EMBL/GenBank/DDBJ databases">
        <title>Draft genome sequences of three monokaryotic isolates of the white-rot basidiomycete fungus Dichomitus squalens.</title>
        <authorList>
            <consortium name="DOE Joint Genome Institute"/>
            <person name="Lopez S.C."/>
            <person name="Andreopoulos B."/>
            <person name="Pangilinan J."/>
            <person name="Lipzen A."/>
            <person name="Riley R."/>
            <person name="Ahrendt S."/>
            <person name="Ng V."/>
            <person name="Barry K."/>
            <person name="Daum C."/>
            <person name="Grigoriev I.V."/>
            <person name="Hilden K.S."/>
            <person name="Makela M.R."/>
            <person name="de Vries R.P."/>
        </authorList>
    </citation>
    <scope>NUCLEOTIDE SEQUENCE [LARGE SCALE GENOMIC DNA]</scope>
    <source>
        <strain evidence="2">OM18370.1</strain>
    </source>
</reference>
<gene>
    <name evidence="2" type="ORF">BD311DRAFT_765387</name>
</gene>
<protein>
    <submittedName>
        <fullName evidence="2">Uncharacterized protein</fullName>
    </submittedName>
</protein>
<sequence>MPIVPRLVELVPRSKDIIQEPLVNAKFTLDSSGVAGFFGGDSAVSGMATVNLIPNRRWGGWYNTPGSYEIAKQYGQLARSRFWDGLFPGGKHDPAELFGLDGQIGPRFVAIRSGSSFASTGHLAHLITRMARDTESTHTAAGRHTNPATVTIIDLPWDSPQVVECPLSSRLNGSVVFSMIPIAVSWGCCVVCALAGDWYTFAAILTGIVANGWACFVIGSGKLTFKHPVPAAEAPPGDGFLLDGRNIVVLRGTEGAVNSFTQGRFFLQYREPRDEDWQDEPVRGPHRDRFEARDKEFETLLDGGEGSPAIRLADNREEERDPGEGKRESADYLHKVSYAAHEVKDLPSYTTKHPKKTWAAPTDTSWWQYLRKPLYMLLHPTKKFAGFASFLLTVQFLAQLLLIPQGQLFGQLMFVATLAASWAYNSYLSSLDREDIQTTILRTIFELDKGDHVKKYELNSWTATAVFTYLSLQTAHPDSAILHPRKILDVLIPNDTDVWEAWKRAVEAKVSVGKPLEFTRASWDLDYLGEKDRRLLRLLLKDAMVAGRVWADISAS</sequence>
<dbReference type="OrthoDB" id="2366471at2759"/>
<accession>A0A4Q9MG11</accession>
<name>A0A4Q9MG11_9APHY</name>
<feature type="region of interest" description="Disordered" evidence="1">
    <location>
        <begin position="304"/>
        <end position="328"/>
    </location>
</feature>
<organism evidence="2">
    <name type="scientific">Dichomitus squalens</name>
    <dbReference type="NCBI Taxonomy" id="114155"/>
    <lineage>
        <taxon>Eukaryota</taxon>
        <taxon>Fungi</taxon>
        <taxon>Dikarya</taxon>
        <taxon>Basidiomycota</taxon>
        <taxon>Agaricomycotina</taxon>
        <taxon>Agaricomycetes</taxon>
        <taxon>Polyporales</taxon>
        <taxon>Polyporaceae</taxon>
        <taxon>Dichomitus</taxon>
    </lineage>
</organism>
<proteinExistence type="predicted"/>
<dbReference type="EMBL" id="ML143468">
    <property type="protein sequence ID" value="TBU25032.1"/>
    <property type="molecule type" value="Genomic_DNA"/>
</dbReference>
<dbReference type="Proteomes" id="UP000292957">
    <property type="component" value="Unassembled WGS sequence"/>
</dbReference>
<dbReference type="AlphaFoldDB" id="A0A4Q9MG11"/>
<evidence type="ECO:0000256" key="1">
    <source>
        <dbReference type="SAM" id="MobiDB-lite"/>
    </source>
</evidence>